<sequence>MKRFALATVTLSATIAAHGQIYQWQDERNKTVISDRLPTGQVRQQRTLEAAAPAPASSEAAKTLADRDMEFRKRQKESREAAEKGDADRRASAQRQEGCEAARSALQTLQSGDRVAMHDSKGERYYLDDTQREEEIAKARQAVQANCR</sequence>
<feature type="compositionally biased region" description="Basic and acidic residues" evidence="1">
    <location>
        <begin position="64"/>
        <end position="91"/>
    </location>
</feature>
<proteinExistence type="predicted"/>
<evidence type="ECO:0000313" key="3">
    <source>
        <dbReference type="EMBL" id="MBK7674268.1"/>
    </source>
</evidence>
<dbReference type="InterPro" id="IPR025392">
    <property type="entry name" value="DUF4124"/>
</dbReference>
<dbReference type="EMBL" id="JADJMH010000002">
    <property type="protein sequence ID" value="MBK7674268.1"/>
    <property type="molecule type" value="Genomic_DNA"/>
</dbReference>
<accession>A0A935PVT4</accession>
<dbReference type="AlphaFoldDB" id="A0A935PVT4"/>
<dbReference type="Pfam" id="PF13511">
    <property type="entry name" value="DUF4124"/>
    <property type="match status" value="1"/>
</dbReference>
<feature type="region of interest" description="Disordered" evidence="1">
    <location>
        <begin position="46"/>
        <end position="126"/>
    </location>
</feature>
<gene>
    <name evidence="3" type="ORF">IPJ27_05585</name>
</gene>
<organism evidence="3 4">
    <name type="scientific">Candidatus Accumulibacter proximus</name>
    <dbReference type="NCBI Taxonomy" id="2954385"/>
    <lineage>
        <taxon>Bacteria</taxon>
        <taxon>Pseudomonadati</taxon>
        <taxon>Pseudomonadota</taxon>
        <taxon>Betaproteobacteria</taxon>
        <taxon>Candidatus Accumulibacter</taxon>
    </lineage>
</organism>
<feature type="compositionally biased region" description="Basic and acidic residues" evidence="1">
    <location>
        <begin position="115"/>
        <end position="126"/>
    </location>
</feature>
<feature type="compositionally biased region" description="Low complexity" evidence="1">
    <location>
        <begin position="49"/>
        <end position="61"/>
    </location>
</feature>
<name>A0A935PVT4_9PROT</name>
<reference evidence="3 4" key="1">
    <citation type="submission" date="2020-10" db="EMBL/GenBank/DDBJ databases">
        <title>Connecting structure to function with the recovery of over 1000 high-quality activated sludge metagenome-assembled genomes encoding full-length rRNA genes using long-read sequencing.</title>
        <authorList>
            <person name="Singleton C.M."/>
            <person name="Petriglieri F."/>
            <person name="Kristensen J.M."/>
            <person name="Kirkegaard R.H."/>
            <person name="Michaelsen T.Y."/>
            <person name="Andersen M.H."/>
            <person name="Karst S.M."/>
            <person name="Dueholm M.S."/>
            <person name="Nielsen P.H."/>
            <person name="Albertsen M."/>
        </authorList>
    </citation>
    <scope>NUCLEOTIDE SEQUENCE [LARGE SCALE GENOMIC DNA]</scope>
    <source>
        <strain evidence="3">EsbW_18-Q3-R4-48_BATAC.285</strain>
    </source>
</reference>
<comment type="caution">
    <text evidence="3">The sequence shown here is derived from an EMBL/GenBank/DDBJ whole genome shotgun (WGS) entry which is preliminary data.</text>
</comment>
<evidence type="ECO:0000256" key="1">
    <source>
        <dbReference type="SAM" id="MobiDB-lite"/>
    </source>
</evidence>
<evidence type="ECO:0000313" key="4">
    <source>
        <dbReference type="Proteomes" id="UP000697998"/>
    </source>
</evidence>
<dbReference type="Proteomes" id="UP000697998">
    <property type="component" value="Unassembled WGS sequence"/>
</dbReference>
<feature type="domain" description="DUF4124" evidence="2">
    <location>
        <begin position="11"/>
        <end position="61"/>
    </location>
</feature>
<evidence type="ECO:0000259" key="2">
    <source>
        <dbReference type="Pfam" id="PF13511"/>
    </source>
</evidence>
<protein>
    <submittedName>
        <fullName evidence="3">DUF4124 domain-containing protein</fullName>
    </submittedName>
</protein>